<dbReference type="PANTHER" id="PTHR22946:SF12">
    <property type="entry name" value="CONIDIAL PIGMENT BIOSYNTHESIS PROTEIN AYG1 (AFU_ORTHOLOGUE AFUA_2G17550)"/>
    <property type="match status" value="1"/>
</dbReference>
<dbReference type="InterPro" id="IPR050261">
    <property type="entry name" value="FrsA_esterase"/>
</dbReference>
<protein>
    <submittedName>
        <fullName evidence="2">Dipeptidyl aminopeptidase</fullName>
    </submittedName>
</protein>
<dbReference type="Gene3D" id="3.40.50.1820">
    <property type="entry name" value="alpha/beta hydrolase"/>
    <property type="match status" value="1"/>
</dbReference>
<organism evidence="2 3">
    <name type="scientific">Pseudonocardia xinjiangensis</name>
    <dbReference type="NCBI Taxonomy" id="75289"/>
    <lineage>
        <taxon>Bacteria</taxon>
        <taxon>Bacillati</taxon>
        <taxon>Actinomycetota</taxon>
        <taxon>Actinomycetes</taxon>
        <taxon>Pseudonocardiales</taxon>
        <taxon>Pseudonocardiaceae</taxon>
        <taxon>Pseudonocardia</taxon>
    </lineage>
</organism>
<keyword evidence="2" id="KW-0031">Aminopeptidase</keyword>
<evidence type="ECO:0000256" key="1">
    <source>
        <dbReference type="ARBA" id="ARBA00008645"/>
    </source>
</evidence>
<dbReference type="EMBL" id="JAAXKY010000004">
    <property type="protein sequence ID" value="NMH76039.1"/>
    <property type="molecule type" value="Genomic_DNA"/>
</dbReference>
<dbReference type="Proteomes" id="UP001296706">
    <property type="component" value="Unassembled WGS sequence"/>
</dbReference>
<dbReference type="InterPro" id="IPR029058">
    <property type="entry name" value="AB_hydrolase_fold"/>
</dbReference>
<dbReference type="Gene3D" id="1.20.1440.110">
    <property type="entry name" value="acylaminoacyl peptidase"/>
    <property type="match status" value="1"/>
</dbReference>
<proteinExistence type="inferred from homology"/>
<sequence length="420" mass="44753">MTTSPSVRPAASHALTTGFFGDPDFDFETRLALGATTYGVGDPGSVLATVAGIADGDRPGWFTAWSQRGDRFSALGAAADGDGDAPGAMWAYLAASAAYSQALGAVDGLPRDRTGAVMLPTFRSSRRAWDAMIDASGGRFVRVAIPYDGDTLPGYLLRPDAGGAARPTFVMTNGSDGPLSSLWSSGAAEALARGWNAFVYDGPGQQSLLFERGVPFRPDWEAVLTPVVDTLVARADVDPSALTAYGISQAGYWLPRALAFEHRFVAAVADPGVVDVSTSWLDHMPPEMIALLDGGRKDTFNGYMAEFAGSDPDMDRTFAFRARPYGIDDPFDLFTTLRTYQLRDVAAQIRTPLLITDPEDEQFWPGQSEQLAALLTAPHEIASFGVADGANFHCQPLAPRQTAHRMFGWLSGQLAGRGAG</sequence>
<dbReference type="GO" id="GO:0004177">
    <property type="term" value="F:aminopeptidase activity"/>
    <property type="evidence" value="ECO:0007669"/>
    <property type="project" value="UniProtKB-KW"/>
</dbReference>
<evidence type="ECO:0000313" key="3">
    <source>
        <dbReference type="Proteomes" id="UP001296706"/>
    </source>
</evidence>
<dbReference type="RefSeq" id="WP_169394108.1">
    <property type="nucleotide sequence ID" value="NZ_BAAAJH010000015.1"/>
</dbReference>
<gene>
    <name evidence="2" type="ORF">HF577_02800</name>
</gene>
<accession>A0ABX1R9B4</accession>
<reference evidence="2 3" key="1">
    <citation type="submission" date="2020-04" db="EMBL/GenBank/DDBJ databases">
        <authorList>
            <person name="Klaysubun C."/>
            <person name="Duangmal K."/>
            <person name="Lipun K."/>
        </authorList>
    </citation>
    <scope>NUCLEOTIDE SEQUENCE [LARGE SCALE GENOMIC DNA]</scope>
    <source>
        <strain evidence="2 3">JCM 11839</strain>
    </source>
</reference>
<comment type="caution">
    <text evidence="2">The sequence shown here is derived from an EMBL/GenBank/DDBJ whole genome shotgun (WGS) entry which is preliminary data.</text>
</comment>
<dbReference type="SUPFAM" id="SSF53474">
    <property type="entry name" value="alpha/beta-Hydrolases"/>
    <property type="match status" value="1"/>
</dbReference>
<name>A0ABX1R9B4_9PSEU</name>
<evidence type="ECO:0000313" key="2">
    <source>
        <dbReference type="EMBL" id="NMH76039.1"/>
    </source>
</evidence>
<comment type="similarity">
    <text evidence="1">Belongs to the AB hydrolase superfamily.</text>
</comment>
<dbReference type="PANTHER" id="PTHR22946">
    <property type="entry name" value="DIENELACTONE HYDROLASE DOMAIN-CONTAINING PROTEIN-RELATED"/>
    <property type="match status" value="1"/>
</dbReference>
<keyword evidence="3" id="KW-1185">Reference proteome</keyword>
<keyword evidence="2" id="KW-0378">Hydrolase</keyword>
<keyword evidence="2" id="KW-0645">Protease</keyword>